<feature type="non-terminal residue" evidence="2">
    <location>
        <position position="95"/>
    </location>
</feature>
<proteinExistence type="predicted"/>
<dbReference type="AlphaFoldDB" id="A0A0B7JUT9"/>
<gene>
    <name evidence="2" type="ORF">BN869_000004850_1</name>
</gene>
<accession>A0A0B7JUT9</accession>
<organism evidence="2">
    <name type="scientific">Bionectria ochroleuca</name>
    <name type="common">Gliocladium roseum</name>
    <dbReference type="NCBI Taxonomy" id="29856"/>
    <lineage>
        <taxon>Eukaryota</taxon>
        <taxon>Fungi</taxon>
        <taxon>Dikarya</taxon>
        <taxon>Ascomycota</taxon>
        <taxon>Pezizomycotina</taxon>
        <taxon>Sordariomycetes</taxon>
        <taxon>Hypocreomycetidae</taxon>
        <taxon>Hypocreales</taxon>
        <taxon>Bionectriaceae</taxon>
        <taxon>Clonostachys</taxon>
    </lineage>
</organism>
<evidence type="ECO:0000256" key="1">
    <source>
        <dbReference type="SAM" id="SignalP"/>
    </source>
</evidence>
<evidence type="ECO:0008006" key="3">
    <source>
        <dbReference type="Google" id="ProtNLM"/>
    </source>
</evidence>
<feature type="chain" id="PRO_5002117928" description="Secreted protein" evidence="1">
    <location>
        <begin position="22"/>
        <end position="95"/>
    </location>
</feature>
<feature type="signal peptide" evidence="1">
    <location>
        <begin position="1"/>
        <end position="21"/>
    </location>
</feature>
<name>A0A0B7JUT9_BIOOC</name>
<protein>
    <recommendedName>
        <fullName evidence="3">Secreted protein</fullName>
    </recommendedName>
</protein>
<sequence>MRGSLVFVVLLIALVLEKISAYRASSGAGKATEHTGACLVGSPAGSTTAHDGGTETSLAFGSDHFILSLIKSGSRSTVIVGLLVVWRNISALAMT</sequence>
<evidence type="ECO:0000313" key="2">
    <source>
        <dbReference type="EMBL" id="CEO48793.1"/>
    </source>
</evidence>
<dbReference type="EMBL" id="CDPU01000012">
    <property type="protein sequence ID" value="CEO48793.1"/>
    <property type="molecule type" value="Genomic_DNA"/>
</dbReference>
<reference evidence="2" key="1">
    <citation type="submission" date="2015-01" db="EMBL/GenBank/DDBJ databases">
        <authorList>
            <person name="Durling Mikael"/>
        </authorList>
    </citation>
    <scope>NUCLEOTIDE SEQUENCE</scope>
</reference>
<keyword evidence="1" id="KW-0732">Signal</keyword>